<dbReference type="RefSeq" id="WP_136131291.1">
    <property type="nucleotide sequence ID" value="NZ_PDKT01000006.1"/>
</dbReference>
<comment type="catalytic activity">
    <reaction evidence="7 8">
        <text>4 porphobilinogen + H2O = hydroxymethylbilane + 4 NH4(+)</text>
        <dbReference type="Rhea" id="RHEA:13185"/>
        <dbReference type="ChEBI" id="CHEBI:15377"/>
        <dbReference type="ChEBI" id="CHEBI:28938"/>
        <dbReference type="ChEBI" id="CHEBI:57845"/>
        <dbReference type="ChEBI" id="CHEBI:58126"/>
        <dbReference type="EC" id="2.5.1.61"/>
    </reaction>
</comment>
<comment type="function">
    <text evidence="1 8">Tetrapolymerization of the monopyrrole PBG into the hydroxymethylbilane pre-uroporphyrinogen in several discrete steps.</text>
</comment>
<dbReference type="HAMAP" id="MF_00260">
    <property type="entry name" value="Porphobil_deam"/>
    <property type="match status" value="1"/>
</dbReference>
<feature type="modified residue" description="S-(dipyrrolylmethanemethyl)cysteine" evidence="8">
    <location>
        <position position="242"/>
    </location>
</feature>
<dbReference type="InterPro" id="IPR022417">
    <property type="entry name" value="Porphobilin_deaminase_N"/>
</dbReference>
<dbReference type="Gene3D" id="3.40.190.10">
    <property type="entry name" value="Periplasmic binding protein-like II"/>
    <property type="match status" value="2"/>
</dbReference>
<dbReference type="Pfam" id="PF03900">
    <property type="entry name" value="Porphobil_deamC"/>
    <property type="match status" value="1"/>
</dbReference>
<sequence>MLKKILKVATRKSPLAIWQATYIKKRLNKIYPGLKVKLVPIVTKGDIILDRLILKVGGKSVFVKELEQLIIEHRVDLAVHSIKDLPAIFPDGLGLVTICERDSPHDVIVSQNYQSIEDLPKGAIIGTSSLRRGCQIISYRPDLLIRSIRGNIGTRLSKLDIGQYDAIIIAAAGLNRLGLTNRINQILPTSVLLPAVGQGAIGIECRLDDNNLIDLLKVLNHDDTEVCIKAERAMNKHLQGGCELPIASLAILEGDTIWIRGLIGTPDGSILIKKEIRGSRFQSEQVGILLAEKLLTSGGSKILNKLYKNKIFK</sequence>
<dbReference type="GO" id="GO:0004418">
    <property type="term" value="F:hydroxymethylbilane synthase activity"/>
    <property type="evidence" value="ECO:0007669"/>
    <property type="project" value="UniProtKB-UniRule"/>
</dbReference>
<feature type="domain" description="Porphobilinogen deaminase C-terminal" evidence="10">
    <location>
        <begin position="227"/>
        <end position="295"/>
    </location>
</feature>
<evidence type="ECO:0000256" key="8">
    <source>
        <dbReference type="HAMAP-Rule" id="MF_00260"/>
    </source>
</evidence>
<proteinExistence type="inferred from homology"/>
<dbReference type="EMBL" id="PDKT01000006">
    <property type="protein sequence ID" value="PPI87667.1"/>
    <property type="molecule type" value="Genomic_DNA"/>
</dbReference>
<dbReference type="InterPro" id="IPR022418">
    <property type="entry name" value="Porphobilinogen_deaminase_C"/>
</dbReference>
<dbReference type="SUPFAM" id="SSF53850">
    <property type="entry name" value="Periplasmic binding protein-like II"/>
    <property type="match status" value="1"/>
</dbReference>
<dbReference type="Proteomes" id="UP000296153">
    <property type="component" value="Unassembled WGS sequence"/>
</dbReference>
<dbReference type="FunFam" id="3.40.190.10:FF:000005">
    <property type="entry name" value="Porphobilinogen deaminase"/>
    <property type="match status" value="1"/>
</dbReference>
<gene>
    <name evidence="8" type="primary">hemC</name>
    <name evidence="11" type="ORF">CRV12_03565</name>
</gene>
<comment type="pathway">
    <text evidence="2">Porphyrin-containing compound metabolism; protoporphyrin-IX biosynthesis; coproporphyrinogen-III from 5-aminolevulinate: step 2/4.</text>
</comment>
<dbReference type="Pfam" id="PF01379">
    <property type="entry name" value="Porphobil_deam"/>
    <property type="match status" value="1"/>
</dbReference>
<keyword evidence="5 8" id="KW-0808">Transferase</keyword>
<organism evidence="11 12">
    <name type="scientific">Candidatus Pantoea edessiphila</name>
    <dbReference type="NCBI Taxonomy" id="2044610"/>
    <lineage>
        <taxon>Bacteria</taxon>
        <taxon>Pseudomonadati</taxon>
        <taxon>Pseudomonadota</taxon>
        <taxon>Gammaproteobacteria</taxon>
        <taxon>Enterobacterales</taxon>
        <taxon>Erwiniaceae</taxon>
        <taxon>Pantoea</taxon>
    </lineage>
</organism>
<dbReference type="PANTHER" id="PTHR11557">
    <property type="entry name" value="PORPHOBILINOGEN DEAMINASE"/>
    <property type="match status" value="1"/>
</dbReference>
<dbReference type="GO" id="GO:0006782">
    <property type="term" value="P:protoporphyrinogen IX biosynthetic process"/>
    <property type="evidence" value="ECO:0007669"/>
    <property type="project" value="UniProtKB-UniRule"/>
</dbReference>
<dbReference type="NCBIfam" id="TIGR00212">
    <property type="entry name" value="hemC"/>
    <property type="match status" value="1"/>
</dbReference>
<dbReference type="CDD" id="cd13646">
    <property type="entry name" value="PBP2_EcHMBS_like"/>
    <property type="match status" value="1"/>
</dbReference>
<dbReference type="FunFam" id="3.40.190.10:FF:000004">
    <property type="entry name" value="Porphobilinogen deaminase"/>
    <property type="match status" value="1"/>
</dbReference>
<comment type="subunit">
    <text evidence="4 8">Monomer.</text>
</comment>
<evidence type="ECO:0000259" key="10">
    <source>
        <dbReference type="Pfam" id="PF03900"/>
    </source>
</evidence>
<comment type="miscellaneous">
    <text evidence="8">The porphobilinogen subunits are added to the dipyrromethane group.</text>
</comment>
<comment type="caution">
    <text evidence="11">The sequence shown here is derived from an EMBL/GenBank/DDBJ whole genome shotgun (WGS) entry which is preliminary data.</text>
</comment>
<comment type="similarity">
    <text evidence="3 8">Belongs to the HMBS family.</text>
</comment>
<evidence type="ECO:0000256" key="3">
    <source>
        <dbReference type="ARBA" id="ARBA00005638"/>
    </source>
</evidence>
<keyword evidence="6 8" id="KW-0627">Porphyrin biosynthesis</keyword>
<dbReference type="AlphaFoldDB" id="A0A2P5SZA2"/>
<dbReference type="SUPFAM" id="SSF54782">
    <property type="entry name" value="Porphobilinogen deaminase (hydroxymethylbilane synthase), C-terminal domain"/>
    <property type="match status" value="1"/>
</dbReference>
<evidence type="ECO:0000259" key="9">
    <source>
        <dbReference type="Pfam" id="PF01379"/>
    </source>
</evidence>
<evidence type="ECO:0000256" key="1">
    <source>
        <dbReference type="ARBA" id="ARBA00002869"/>
    </source>
</evidence>
<evidence type="ECO:0000313" key="11">
    <source>
        <dbReference type="EMBL" id="PPI87667.1"/>
    </source>
</evidence>
<comment type="cofactor">
    <cofactor evidence="8">
        <name>dipyrromethane</name>
        <dbReference type="ChEBI" id="CHEBI:60342"/>
    </cofactor>
    <text evidence="8">Binds 1 dipyrromethane group covalently.</text>
</comment>
<dbReference type="EC" id="2.5.1.61" evidence="8"/>
<evidence type="ECO:0000256" key="6">
    <source>
        <dbReference type="ARBA" id="ARBA00023244"/>
    </source>
</evidence>
<protein>
    <recommendedName>
        <fullName evidence="8">Porphobilinogen deaminase</fullName>
        <shortName evidence="8">PBG</shortName>
        <ecNumber evidence="8">2.5.1.61</ecNumber>
    </recommendedName>
    <alternativeName>
        <fullName evidence="8">Hydroxymethylbilane synthase</fullName>
        <shortName evidence="8">HMBS</shortName>
    </alternativeName>
    <alternativeName>
        <fullName evidence="8">Pre-uroporphyrinogen synthase</fullName>
    </alternativeName>
</protein>
<dbReference type="OrthoDB" id="9810298at2"/>
<evidence type="ECO:0000313" key="12">
    <source>
        <dbReference type="Proteomes" id="UP000296153"/>
    </source>
</evidence>
<dbReference type="InterPro" id="IPR036803">
    <property type="entry name" value="Porphobilinogen_deaminase_C_sf"/>
</dbReference>
<feature type="domain" description="Porphobilinogen deaminase N-terminal" evidence="9">
    <location>
        <begin position="6"/>
        <end position="212"/>
    </location>
</feature>
<dbReference type="PIRSF" id="PIRSF001438">
    <property type="entry name" value="4pyrrol_synth_OHMeBilane_synth"/>
    <property type="match status" value="1"/>
</dbReference>
<reference evidence="11 12" key="1">
    <citation type="journal article" date="2018" name="Genome Biol. Evol.">
        <title>Cladogenesis and Genomic Streamlining in Extracellular Endosymbionts of Tropical Stink Bugs.</title>
        <authorList>
            <person name="Otero-Bravo A."/>
            <person name="Goffredi S."/>
            <person name="Sabree Z.L."/>
        </authorList>
    </citation>
    <scope>NUCLEOTIDE SEQUENCE [LARGE SCALE GENOMIC DNA]</scope>
    <source>
        <strain evidence="11 12">SoEE</strain>
    </source>
</reference>
<dbReference type="InterPro" id="IPR000860">
    <property type="entry name" value="HemC"/>
</dbReference>
<dbReference type="UniPathway" id="UPA00251">
    <property type="reaction ID" value="UER00319"/>
</dbReference>
<dbReference type="FunFam" id="3.30.160.40:FF:000002">
    <property type="entry name" value="Porphobilinogen deaminase"/>
    <property type="match status" value="1"/>
</dbReference>
<evidence type="ECO:0000256" key="5">
    <source>
        <dbReference type="ARBA" id="ARBA00022679"/>
    </source>
</evidence>
<evidence type="ECO:0000256" key="2">
    <source>
        <dbReference type="ARBA" id="ARBA00004735"/>
    </source>
</evidence>
<dbReference type="GO" id="GO:0005737">
    <property type="term" value="C:cytoplasm"/>
    <property type="evidence" value="ECO:0007669"/>
    <property type="project" value="UniProtKB-UniRule"/>
</dbReference>
<name>A0A2P5SZA2_9GAMM</name>
<evidence type="ECO:0000256" key="7">
    <source>
        <dbReference type="ARBA" id="ARBA00048169"/>
    </source>
</evidence>
<evidence type="ECO:0000256" key="4">
    <source>
        <dbReference type="ARBA" id="ARBA00011245"/>
    </source>
</evidence>
<accession>A0A2P5SZA2</accession>
<dbReference type="Gene3D" id="3.30.160.40">
    <property type="entry name" value="Porphobilinogen deaminase, C-terminal domain"/>
    <property type="match status" value="1"/>
</dbReference>
<dbReference type="PANTHER" id="PTHR11557:SF0">
    <property type="entry name" value="PORPHOBILINOGEN DEAMINASE"/>
    <property type="match status" value="1"/>
</dbReference>
<dbReference type="PRINTS" id="PR00151">
    <property type="entry name" value="PORPHBDMNASE"/>
</dbReference>